<evidence type="ECO:0000256" key="1">
    <source>
        <dbReference type="SAM" id="SignalP"/>
    </source>
</evidence>
<gene>
    <name evidence="2" type="ORF">SAMN05444285_11147</name>
</gene>
<feature type="signal peptide" evidence="1">
    <location>
        <begin position="1"/>
        <end position="19"/>
    </location>
</feature>
<dbReference type="InterPro" id="IPR011055">
    <property type="entry name" value="Dup_hybrid_motif"/>
</dbReference>
<dbReference type="AlphaFoldDB" id="A0A1I0DRX3"/>
<dbReference type="Gene3D" id="2.70.70.10">
    <property type="entry name" value="Glucose Permease (Domain IIA)"/>
    <property type="match status" value="1"/>
</dbReference>
<name>A0A1I0DRX3_9BACT</name>
<dbReference type="Proteomes" id="UP000181981">
    <property type="component" value="Unassembled WGS sequence"/>
</dbReference>
<reference evidence="2 3" key="1">
    <citation type="submission" date="2016-10" db="EMBL/GenBank/DDBJ databases">
        <authorList>
            <person name="de Groot N.N."/>
        </authorList>
    </citation>
    <scope>NUCLEOTIDE SEQUENCE [LARGE SCALE GENOMIC DNA]</scope>
    <source>
        <strain evidence="2 3">DSM 25947</strain>
    </source>
</reference>
<accession>A0A1I0DRX3</accession>
<dbReference type="RefSeq" id="WP_139178057.1">
    <property type="nucleotide sequence ID" value="NZ_FOHT01000011.1"/>
</dbReference>
<evidence type="ECO:0008006" key="4">
    <source>
        <dbReference type="Google" id="ProtNLM"/>
    </source>
</evidence>
<feature type="chain" id="PRO_5010224034" description="Peptidase family M23" evidence="1">
    <location>
        <begin position="20"/>
        <end position="458"/>
    </location>
</feature>
<sequence length="458" mass="52019">MKRLIIIFLLTCVSLLGNAQTVTEPDFSWGNCHYFNANIGDTILFMGINVVLLDMKNHYNKLSVDNDTIELKVSRRSLPMSSNIVRAFIADNRNVKNLVANKAAHGLLKKDALICLSDNQNMMLNPDSYRFPVSYNDGFNWNMNEDNHMFSYLAKGSNSGGEANANEGIGIALTGSRGIEKHWLLAIEDSKVVWVEDQKNGRNSKQCCVLLQSNSNPSVFYVYDRLYANTIQVKEGQEVRMGELLGTVWGDENWAYLQLAVVKSDTIPGYENRYANCVNFFPQLYELYFKNSFNFTKSFTRGKVDFARPPQSNGNRKNLLAFEEYAGMGWGLGVWNTADKVMFCTKGEQGNARLKKVLFGGSEAECRNPDNYFDYEINVRNGVYRVRSQVGDVELPSWQKMEYEGVEAATYNLNAGEQKWTSERVVKVIDRKLTVRIYVDPKNEKVAAISEIVFQQAY</sequence>
<proteinExistence type="predicted"/>
<protein>
    <recommendedName>
        <fullName evidence="4">Peptidase family M23</fullName>
    </recommendedName>
</protein>
<evidence type="ECO:0000313" key="2">
    <source>
        <dbReference type="EMBL" id="SET35350.1"/>
    </source>
</evidence>
<dbReference type="OrthoDB" id="1113221at2"/>
<keyword evidence="1" id="KW-0732">Signal</keyword>
<dbReference type="Gene3D" id="2.60.120.430">
    <property type="entry name" value="Galactose-binding lectin"/>
    <property type="match status" value="1"/>
</dbReference>
<dbReference type="EMBL" id="FOHT01000011">
    <property type="protein sequence ID" value="SET35350.1"/>
    <property type="molecule type" value="Genomic_DNA"/>
</dbReference>
<evidence type="ECO:0000313" key="3">
    <source>
        <dbReference type="Proteomes" id="UP000181981"/>
    </source>
</evidence>
<organism evidence="2 3">
    <name type="scientific">Draconibacterium orientale</name>
    <dbReference type="NCBI Taxonomy" id="1168034"/>
    <lineage>
        <taxon>Bacteria</taxon>
        <taxon>Pseudomonadati</taxon>
        <taxon>Bacteroidota</taxon>
        <taxon>Bacteroidia</taxon>
        <taxon>Marinilabiliales</taxon>
        <taxon>Prolixibacteraceae</taxon>
        <taxon>Draconibacterium</taxon>
    </lineage>
</organism>